<reference evidence="10" key="1">
    <citation type="submission" date="2025-08" db="UniProtKB">
        <authorList>
            <consortium name="Ensembl"/>
        </authorList>
    </citation>
    <scope>IDENTIFICATION</scope>
</reference>
<keyword evidence="5" id="KW-0520">NAD</keyword>
<dbReference type="PANTHER" id="PTHR22912">
    <property type="entry name" value="DISULFIDE OXIDOREDUCTASE"/>
    <property type="match status" value="1"/>
</dbReference>
<reference evidence="10" key="2">
    <citation type="submission" date="2025-09" db="UniProtKB">
        <authorList>
            <consortium name="Ensembl"/>
        </authorList>
    </citation>
    <scope>IDENTIFICATION</scope>
</reference>
<dbReference type="GO" id="GO:0050660">
    <property type="term" value="F:flavin adenine dinucleotide binding"/>
    <property type="evidence" value="ECO:0007669"/>
    <property type="project" value="TreeGrafter"/>
</dbReference>
<dbReference type="Gene3D" id="3.50.50.60">
    <property type="entry name" value="FAD/NAD(P)-binding domain"/>
    <property type="match status" value="1"/>
</dbReference>
<evidence type="ECO:0000256" key="1">
    <source>
        <dbReference type="ARBA" id="ARBA00007532"/>
    </source>
</evidence>
<dbReference type="GO" id="GO:0004148">
    <property type="term" value="F:dihydrolipoyl dehydrogenase (NADH) activity"/>
    <property type="evidence" value="ECO:0007669"/>
    <property type="project" value="UniProtKB-EC"/>
</dbReference>
<dbReference type="GO" id="GO:0045252">
    <property type="term" value="C:oxoglutarate dehydrogenase complex"/>
    <property type="evidence" value="ECO:0007669"/>
    <property type="project" value="TreeGrafter"/>
</dbReference>
<proteinExistence type="inferred from homology"/>
<dbReference type="InterPro" id="IPR004099">
    <property type="entry name" value="Pyr_nucl-diS_OxRdtase_dimer"/>
</dbReference>
<evidence type="ECO:0000256" key="2">
    <source>
        <dbReference type="ARBA" id="ARBA00012608"/>
    </source>
</evidence>
<dbReference type="AlphaFoldDB" id="A0A8C9GRA3"/>
<comment type="catalytic activity">
    <reaction evidence="6">
        <text>N(6)-[(R)-dihydrolipoyl]-L-lysyl-[protein] + NAD(+) = N(6)-[(R)-lipoyl]-L-lysyl-[protein] + NADH + H(+)</text>
        <dbReference type="Rhea" id="RHEA:15045"/>
        <dbReference type="Rhea" id="RHEA-COMP:10474"/>
        <dbReference type="Rhea" id="RHEA-COMP:10475"/>
        <dbReference type="ChEBI" id="CHEBI:15378"/>
        <dbReference type="ChEBI" id="CHEBI:57540"/>
        <dbReference type="ChEBI" id="CHEBI:57945"/>
        <dbReference type="ChEBI" id="CHEBI:83099"/>
        <dbReference type="ChEBI" id="CHEBI:83100"/>
        <dbReference type="EC" id="1.8.1.4"/>
    </reaction>
</comment>
<protein>
    <recommendedName>
        <fullName evidence="2">dihydrolipoyl dehydrogenase</fullName>
        <ecNumber evidence="2">1.8.1.4</ecNumber>
    </recommendedName>
</protein>
<keyword evidence="11" id="KW-1185">Reference proteome</keyword>
<dbReference type="Pfam" id="PF07992">
    <property type="entry name" value="Pyr_redox_2"/>
    <property type="match status" value="1"/>
</dbReference>
<evidence type="ECO:0000256" key="5">
    <source>
        <dbReference type="ARBA" id="ARBA00023027"/>
    </source>
</evidence>
<dbReference type="Ensembl" id="ENSPTET00000014126.1">
    <property type="protein sequence ID" value="ENSPTEP00000009298.1"/>
    <property type="gene ID" value="ENSPTEG00000010542.1"/>
</dbReference>
<evidence type="ECO:0000313" key="11">
    <source>
        <dbReference type="Proteomes" id="UP000694416"/>
    </source>
</evidence>
<comment type="similarity">
    <text evidence="1">Belongs to the class-I pyridine nucleotide-disulfide oxidoreductase family.</text>
</comment>
<dbReference type="SUPFAM" id="SSF55424">
    <property type="entry name" value="FAD/NAD-linked reductases, dimerisation (C-terminal) domain"/>
    <property type="match status" value="1"/>
</dbReference>
<dbReference type="SUPFAM" id="SSF51905">
    <property type="entry name" value="FAD/NAD(P)-binding domain"/>
    <property type="match status" value="1"/>
</dbReference>
<evidence type="ECO:0000259" key="9">
    <source>
        <dbReference type="Pfam" id="PF07992"/>
    </source>
</evidence>
<sequence>MFLGKEGNGKVVTDKSGSDKSGNDKVYSNQSVADSIQIDIEKLKEYTSSVVNKLRNGITSGLKGSRFIKNSEPVHVKYEEGYIIDKNTIKSKQTGDIYKVKNIIIATGSTPNIPENVEIDKKTVFTSNEAVHLEGFKEYMSIIGMGIIGLEFADIYTALGSEITFFEYSPEFLSMLDKDVSKYYEKVFLKNKAIDYYLDTKVKYIKAAKNNKPVTIGYLQNFSKHKIRNAVDKQTEKGEEQEEKEKEEEQEVKEKFVDSCLVATGRRPLTEGLGLEGLQVKLNRGYVQVNEQLRVIKENKPTDTSTSSDTSSTTENVYDNIFCIGDANGKQMLAHTASHQALKVIDLIEKKEKNKINDAATNYLNQSIIYRNIPSVCYTNPELAFVGYSQKEAEKVFGVENISADISYYKSNSKIVSENNITIHPDINNTYNKRQYNTIDNTQGMVKIIYDKNTKQLLGCVIVGNYASILIHQAVLAINAKLTVYDLTYMVHSHPTVSEVYDNVFKNVAKVRTH</sequence>
<dbReference type="PRINTS" id="PR00411">
    <property type="entry name" value="PNDRDTASEI"/>
</dbReference>
<dbReference type="Proteomes" id="UP000694416">
    <property type="component" value="Unplaced"/>
</dbReference>
<evidence type="ECO:0000256" key="7">
    <source>
        <dbReference type="SAM" id="MobiDB-lite"/>
    </source>
</evidence>
<keyword evidence="4" id="KW-0274">FAD</keyword>
<dbReference type="InterPro" id="IPR036188">
    <property type="entry name" value="FAD/NAD-bd_sf"/>
</dbReference>
<evidence type="ECO:0000256" key="6">
    <source>
        <dbReference type="ARBA" id="ARBA00049187"/>
    </source>
</evidence>
<evidence type="ECO:0000256" key="3">
    <source>
        <dbReference type="ARBA" id="ARBA00022630"/>
    </source>
</evidence>
<dbReference type="PRINTS" id="PR00368">
    <property type="entry name" value="FADPNR"/>
</dbReference>
<evidence type="ECO:0000256" key="4">
    <source>
        <dbReference type="ARBA" id="ARBA00022827"/>
    </source>
</evidence>
<organism evidence="10 11">
    <name type="scientific">Piliocolobus tephrosceles</name>
    <name type="common">Ugandan red Colobus</name>
    <dbReference type="NCBI Taxonomy" id="591936"/>
    <lineage>
        <taxon>Eukaryota</taxon>
        <taxon>Metazoa</taxon>
        <taxon>Chordata</taxon>
        <taxon>Craniata</taxon>
        <taxon>Vertebrata</taxon>
        <taxon>Euteleostomi</taxon>
        <taxon>Mammalia</taxon>
        <taxon>Eutheria</taxon>
        <taxon>Euarchontoglires</taxon>
        <taxon>Primates</taxon>
        <taxon>Haplorrhini</taxon>
        <taxon>Catarrhini</taxon>
        <taxon>Cercopithecidae</taxon>
        <taxon>Colobinae</taxon>
        <taxon>Piliocolobus</taxon>
    </lineage>
</organism>
<feature type="domain" description="Pyridine nucleotide-disulphide oxidoreductase dimerisation" evidence="8">
    <location>
        <begin position="373"/>
        <end position="502"/>
    </location>
</feature>
<feature type="compositionally biased region" description="Basic and acidic residues" evidence="7">
    <location>
        <begin position="12"/>
        <end position="23"/>
    </location>
</feature>
<dbReference type="InterPro" id="IPR050151">
    <property type="entry name" value="Class-I_Pyr_Nuc-Dis_Oxidored"/>
</dbReference>
<dbReference type="EC" id="1.8.1.4" evidence="2"/>
<dbReference type="GO" id="GO:0006103">
    <property type="term" value="P:2-oxoglutarate metabolic process"/>
    <property type="evidence" value="ECO:0007669"/>
    <property type="project" value="TreeGrafter"/>
</dbReference>
<dbReference type="InterPro" id="IPR016156">
    <property type="entry name" value="FAD/NAD-linked_Rdtase_dimer_sf"/>
</dbReference>
<evidence type="ECO:0000259" key="8">
    <source>
        <dbReference type="Pfam" id="PF02852"/>
    </source>
</evidence>
<accession>A0A8C9GRA3</accession>
<feature type="domain" description="FAD/NAD(P)-binding" evidence="9">
    <location>
        <begin position="42"/>
        <end position="341"/>
    </location>
</feature>
<dbReference type="GO" id="GO:0005739">
    <property type="term" value="C:mitochondrion"/>
    <property type="evidence" value="ECO:0007669"/>
    <property type="project" value="TreeGrafter"/>
</dbReference>
<keyword evidence="3" id="KW-0285">Flavoprotein</keyword>
<evidence type="ECO:0000313" key="10">
    <source>
        <dbReference type="Ensembl" id="ENSPTEP00000009298.1"/>
    </source>
</evidence>
<dbReference type="Pfam" id="PF02852">
    <property type="entry name" value="Pyr_redox_dim"/>
    <property type="match status" value="1"/>
</dbReference>
<name>A0A8C9GRA3_9PRIM</name>
<feature type="region of interest" description="Disordered" evidence="7">
    <location>
        <begin position="1"/>
        <end position="26"/>
    </location>
</feature>
<dbReference type="InterPro" id="IPR023753">
    <property type="entry name" value="FAD/NAD-binding_dom"/>
</dbReference>
<dbReference type="PANTHER" id="PTHR22912:SF151">
    <property type="entry name" value="DIHYDROLIPOYL DEHYDROGENASE, MITOCHONDRIAL"/>
    <property type="match status" value="1"/>
</dbReference>